<reference evidence="1" key="1">
    <citation type="journal article" date="2020" name="mSystems">
        <title>Genome- and Community-Level Interaction Insights into Carbon Utilization and Element Cycling Functions of Hydrothermarchaeota in Hydrothermal Sediment.</title>
        <authorList>
            <person name="Zhou Z."/>
            <person name="Liu Y."/>
            <person name="Xu W."/>
            <person name="Pan J."/>
            <person name="Luo Z.H."/>
            <person name="Li M."/>
        </authorList>
    </citation>
    <scope>NUCLEOTIDE SEQUENCE [LARGE SCALE GENOMIC DNA]</scope>
    <source>
        <strain evidence="1">SpSt-657</strain>
    </source>
</reference>
<proteinExistence type="predicted"/>
<sequence>MVSVDVAPDDPATGEQVMREKPVSNIPMIFKTPKQTQISDAGNHSSSKISVWSRNHHFNMQCPLYLANSMSFICNVLLRIPAIIDDGPPS</sequence>
<organism evidence="1">
    <name type="scientific">Ignisphaera aggregans</name>
    <dbReference type="NCBI Taxonomy" id="334771"/>
    <lineage>
        <taxon>Archaea</taxon>
        <taxon>Thermoproteota</taxon>
        <taxon>Thermoprotei</taxon>
        <taxon>Desulfurococcales</taxon>
        <taxon>Desulfurococcaceae</taxon>
        <taxon>Ignisphaera</taxon>
    </lineage>
</organism>
<comment type="caution">
    <text evidence="1">The sequence shown here is derived from an EMBL/GenBank/DDBJ whole genome shotgun (WGS) entry which is preliminary data.</text>
</comment>
<accession>A0A7J3JQC3</accession>
<protein>
    <submittedName>
        <fullName evidence="1">Uncharacterized protein</fullName>
    </submittedName>
</protein>
<evidence type="ECO:0000313" key="1">
    <source>
        <dbReference type="EMBL" id="HGQ17914.1"/>
    </source>
</evidence>
<dbReference type="AlphaFoldDB" id="A0A7J3JQC3"/>
<name>A0A7J3JQC3_9CREN</name>
<dbReference type="EMBL" id="DTBZ01000066">
    <property type="protein sequence ID" value="HGQ17914.1"/>
    <property type="molecule type" value="Genomic_DNA"/>
</dbReference>
<gene>
    <name evidence="1" type="ORF">ENU30_02875</name>
</gene>